<evidence type="ECO:0000256" key="5">
    <source>
        <dbReference type="ARBA" id="ARBA00023136"/>
    </source>
</evidence>
<dbReference type="InterPro" id="IPR007249">
    <property type="entry name" value="DOP1_N"/>
</dbReference>
<keyword evidence="5" id="KW-0472">Membrane</keyword>
<comment type="similarity">
    <text evidence="6">Belongs to the DOP1 family.</text>
</comment>
<dbReference type="GO" id="GO:0015031">
    <property type="term" value="P:protein transport"/>
    <property type="evidence" value="ECO:0007669"/>
    <property type="project" value="UniProtKB-KW"/>
</dbReference>
<gene>
    <name evidence="10" type="ORF">MPSI1_000761</name>
</gene>
<dbReference type="InterPro" id="IPR056457">
    <property type="entry name" value="DOP1_C"/>
</dbReference>
<evidence type="ECO:0000256" key="3">
    <source>
        <dbReference type="ARBA" id="ARBA00022927"/>
    </source>
</evidence>
<evidence type="ECO:0008006" key="12">
    <source>
        <dbReference type="Google" id="ProtNLM"/>
    </source>
</evidence>
<evidence type="ECO:0000256" key="1">
    <source>
        <dbReference type="ARBA" id="ARBA00004395"/>
    </source>
</evidence>
<organism evidence="10 11">
    <name type="scientific">Malassezia psittaci</name>
    <dbReference type="NCBI Taxonomy" id="1821823"/>
    <lineage>
        <taxon>Eukaryota</taxon>
        <taxon>Fungi</taxon>
        <taxon>Dikarya</taxon>
        <taxon>Basidiomycota</taxon>
        <taxon>Ustilaginomycotina</taxon>
        <taxon>Malasseziomycetes</taxon>
        <taxon>Malasseziales</taxon>
        <taxon>Malasseziaceae</taxon>
        <taxon>Malassezia</taxon>
    </lineage>
</organism>
<dbReference type="GO" id="GO:0005768">
    <property type="term" value="C:endosome"/>
    <property type="evidence" value="ECO:0007669"/>
    <property type="project" value="TreeGrafter"/>
</dbReference>
<reference evidence="10" key="1">
    <citation type="submission" date="2023-02" db="EMBL/GenBank/DDBJ databases">
        <title>Mating type loci evolution in Malassezia.</title>
        <authorList>
            <person name="Coelho M.A."/>
        </authorList>
    </citation>
    <scope>NUCLEOTIDE SEQUENCE</scope>
    <source>
        <strain evidence="10">CBS 14136</strain>
    </source>
</reference>
<dbReference type="InterPro" id="IPR056458">
    <property type="entry name" value="TPR_DOP1_M"/>
</dbReference>
<comment type="subcellular location">
    <subcellularLocation>
        <location evidence="1">Golgi apparatus membrane</location>
        <topology evidence="1">Peripheral membrane protein</topology>
    </subcellularLocation>
</comment>
<dbReference type="Proteomes" id="UP001214628">
    <property type="component" value="Chromosome 1"/>
</dbReference>
<evidence type="ECO:0000256" key="6">
    <source>
        <dbReference type="ARBA" id="ARBA00046326"/>
    </source>
</evidence>
<accession>A0AAF0F3S8</accession>
<dbReference type="Pfam" id="PF24597">
    <property type="entry name" value="TPR_DOP1_M"/>
    <property type="match status" value="1"/>
</dbReference>
<dbReference type="PANTHER" id="PTHR14042">
    <property type="entry name" value="DOPEY-RELATED"/>
    <property type="match status" value="1"/>
</dbReference>
<dbReference type="Pfam" id="PF04118">
    <property type="entry name" value="Dopey_N"/>
    <property type="match status" value="1"/>
</dbReference>
<feature type="domain" description="DOP1 N-terminal" evidence="7">
    <location>
        <begin position="54"/>
        <end position="361"/>
    </location>
</feature>
<evidence type="ECO:0000259" key="8">
    <source>
        <dbReference type="Pfam" id="PF24597"/>
    </source>
</evidence>
<dbReference type="Pfam" id="PF24598">
    <property type="entry name" value="DOP1_C"/>
    <property type="match status" value="1"/>
</dbReference>
<dbReference type="InterPro" id="IPR040314">
    <property type="entry name" value="DOP1"/>
</dbReference>
<proteinExistence type="inferred from homology"/>
<sequence length="1745" mass="195788">MPGWNPDALVSRQVATNATVQDVGEAADEWRSAAAKYEQKRWAEHSEIALQSDTHFKRHQANVERALAKFENVSEWADFISFLSRLLKALQAAPKFNAIPHKLIVAKRLSQCLNPALPSGVHARALEVYNHILSVIGVDGLRRDLPVWTPGLLPFFQNAATSVKPVLLDIFERYYIQLSVDLRPVTRALLLSLLPGLEEESSESFDRVKSILNQIATSVGRPFFLQNIWLVMITSSSTRLSALNYLSHHMPKLHGMKFDADISTDTTATTSFDQGNDEGVPITDLRPDLLVHGFVHTLGDDSLLVRRNALDFLVLNLPLASQAFIEIRRSDRVLLIDAAIGAVLRRDISLNRRLYAWLLGTGETDEQQQAYFDQYALAYVSDALRNSMKKRTDDTSVQQKPYRIMVSMMDKGVIGQLLQKNIILEALHSLVQDTNLNANSDLYPTAQMLFESINPYMLYQQLYFAIEKELDEPSGAARYGSAIQLFQKILVTFDHHDEEALSIHLPALYFSLLEWTKDKAIARANPPTKVLEIFSLLEKIQKILPARIYVQLSSSTMKPLGYAATYLYVDNGPLDSLATFQDQGQYALMLKTLFQLGLDTVASSSWDAKYRHQVSSVCFRMLLENIKRLDAARDSPVAGDDASQPEALPAELFDLEPWNDKAVEYLVQSTDFDLFATLLNIIININESKSITTNFRCSYQDIQRMLLALLRFMQPDQFQHHQQAVDLFYALRALSSNDYVSSILNTQVLEDNAPKLTLAAFGTLWRISEQQGRAQGLFNCILLILDGARSEDVLKQRTSKAWLQTYVTNYASLLNLILDRICEIATECAPKSFKVADQSVQINEYKVPFDQDVQNYYLQTLITILAQDGPKLVQSMKTTMRGDSSVLDALSSHLILLLRSLPARSEGFSAGNEASHTLCLEIIEQILLSGSVDLAWCADLQHHLTDALLVALERREAITQMALLATIYRVVHKRWHKLDADARIALVDLARQTLGRAPDTTTFNACTDFVSKLLDLGKEQTSVVTLPLCMHVGEILASTLKQLTNSEGDIEWRNAFLPTRLGAPVRVPDSEYEVDMMIRVVEGALMYALAMRDGNDTERQTDIESSAATGFLGNISSVFSSDTAPNPGTSSPPKVRVASQVLQILIYVWVSSRGPEPSQVTLPSIFEQVTKSLDRIHHRHSSAVLEAALENWWNRTTGDSDHPAASYVHQNTISLLDYLTGSPQVLVSSLSDALSSRVALNSDNKKIGSKDLLSEMVIFQFLNLYLDQLSKESIVEVWPLLSLLSKNISNAHAANKALIFQTLRIMAIAGNKLASSQAYEERRTRRDFQDIYIRLCEQTISLYARTLDVSAARRNAKDSDAASSMDIPQDAQKSTGQAVTLVPHPSQIVSFFSSSVLPNLEHLAIDSDKTLAICTSLVYYVVTPGFKGRQRPVDIDQQVLDMLCVLCNVSGTVKTWRGIVTDVFMDSRFFLLPPTVGKQWTTMAAALYGKERDRLVDIIGRISNTPTNNLFTSRETDLMYRAVSIRRLSYAIYSGSRDQFLAQLPLIQEKVVDILRSNAPELVQIEIYLCMRILLCRFASQHLAGFWPVILTELLRLFGKARAELPRDQTDAMQLLFSTSKLADYLLTLQTEDFQIHQWLLISDTPDAIDPPKEWIPDSLLDCIGRMAAEHTGQVSVDPFEIKPGSLRKPILQISRADDIMSLKPFFLFVSKTTYNDQVESSGIDWMNINEDLLKDLFEPIVIKS</sequence>
<dbReference type="EMBL" id="CP118375">
    <property type="protein sequence ID" value="WFD42123.1"/>
    <property type="molecule type" value="Genomic_DNA"/>
</dbReference>
<evidence type="ECO:0000256" key="2">
    <source>
        <dbReference type="ARBA" id="ARBA00022448"/>
    </source>
</evidence>
<name>A0AAF0F3S8_9BASI</name>
<evidence type="ECO:0000313" key="10">
    <source>
        <dbReference type="EMBL" id="WFD42123.1"/>
    </source>
</evidence>
<evidence type="ECO:0000313" key="11">
    <source>
        <dbReference type="Proteomes" id="UP001214628"/>
    </source>
</evidence>
<keyword evidence="3" id="KW-0653">Protein transport</keyword>
<dbReference type="GO" id="GO:0006895">
    <property type="term" value="P:Golgi to endosome transport"/>
    <property type="evidence" value="ECO:0007669"/>
    <property type="project" value="InterPro"/>
</dbReference>
<keyword evidence="2" id="KW-0813">Transport</keyword>
<evidence type="ECO:0000256" key="4">
    <source>
        <dbReference type="ARBA" id="ARBA00023034"/>
    </source>
</evidence>
<evidence type="ECO:0000259" key="9">
    <source>
        <dbReference type="Pfam" id="PF24598"/>
    </source>
</evidence>
<dbReference type="GO" id="GO:0000139">
    <property type="term" value="C:Golgi membrane"/>
    <property type="evidence" value="ECO:0007669"/>
    <property type="project" value="UniProtKB-SubCell"/>
</dbReference>
<keyword evidence="4" id="KW-0333">Golgi apparatus</keyword>
<feature type="domain" description="DOP1-like C-terminal" evidence="9">
    <location>
        <begin position="1261"/>
        <end position="1716"/>
    </location>
</feature>
<keyword evidence="11" id="KW-1185">Reference proteome</keyword>
<feature type="domain" description="DOP1-like middle TPR" evidence="8">
    <location>
        <begin position="371"/>
        <end position="557"/>
    </location>
</feature>
<evidence type="ECO:0000259" key="7">
    <source>
        <dbReference type="Pfam" id="PF04118"/>
    </source>
</evidence>
<dbReference type="GO" id="GO:0005829">
    <property type="term" value="C:cytosol"/>
    <property type="evidence" value="ECO:0007669"/>
    <property type="project" value="GOC"/>
</dbReference>
<dbReference type="PANTHER" id="PTHR14042:SF24">
    <property type="entry name" value="PROTEIN DOPEY-1 HOMOLOG"/>
    <property type="match status" value="1"/>
</dbReference>
<dbReference type="GO" id="GO:0005802">
    <property type="term" value="C:trans-Golgi network"/>
    <property type="evidence" value="ECO:0007669"/>
    <property type="project" value="TreeGrafter"/>
</dbReference>
<protein>
    <recommendedName>
        <fullName evidence="12">Dopey N-terminal domain-containing protein</fullName>
    </recommendedName>
</protein>